<evidence type="ECO:0000256" key="1">
    <source>
        <dbReference type="SAM" id="MobiDB-lite"/>
    </source>
</evidence>
<reference evidence="4 5" key="1">
    <citation type="submission" date="2020-04" db="EMBL/GenBank/DDBJ databases">
        <title>Phylogenetic Diversity and Antibacterial Activity against Ralstonia solanacearum of Endophytic Actinomycete Isolated from Moss.</title>
        <authorList>
            <person name="Zhuang X."/>
        </authorList>
    </citation>
    <scope>NUCLEOTIDE SEQUENCE [LARGE SCALE GENOMIC DNA]</scope>
    <source>
        <strain evidence="4 5">LD120</strain>
    </source>
</reference>
<comment type="caution">
    <text evidence="4">The sequence shown here is derived from an EMBL/GenBank/DDBJ whole genome shotgun (WGS) entry which is preliminary data.</text>
</comment>
<feature type="transmembrane region" description="Helical" evidence="2">
    <location>
        <begin position="664"/>
        <end position="690"/>
    </location>
</feature>
<dbReference type="Proteomes" id="UP000772196">
    <property type="component" value="Unassembled WGS sequence"/>
</dbReference>
<organism evidence="4 5">
    <name type="scientific">Streptomyces physcomitrii</name>
    <dbReference type="NCBI Taxonomy" id="2724184"/>
    <lineage>
        <taxon>Bacteria</taxon>
        <taxon>Bacillati</taxon>
        <taxon>Actinomycetota</taxon>
        <taxon>Actinomycetes</taxon>
        <taxon>Kitasatosporales</taxon>
        <taxon>Streptomycetaceae</taxon>
        <taxon>Streptomyces</taxon>
    </lineage>
</organism>
<dbReference type="EMBL" id="JAAWWP010000005">
    <property type="protein sequence ID" value="NKI41818.1"/>
    <property type="molecule type" value="Genomic_DNA"/>
</dbReference>
<feature type="compositionally biased region" description="Basic residues" evidence="1">
    <location>
        <begin position="464"/>
        <end position="504"/>
    </location>
</feature>
<dbReference type="InterPro" id="IPR051224">
    <property type="entry name" value="NiCoT_RcnA"/>
</dbReference>
<feature type="domain" description="Urease accessory protein UreH-like transmembrane" evidence="3">
    <location>
        <begin position="628"/>
        <end position="699"/>
    </location>
</feature>
<feature type="region of interest" description="Disordered" evidence="1">
    <location>
        <begin position="1"/>
        <end position="89"/>
    </location>
</feature>
<evidence type="ECO:0000313" key="4">
    <source>
        <dbReference type="EMBL" id="NKI41818.1"/>
    </source>
</evidence>
<feature type="compositionally biased region" description="Low complexity" evidence="1">
    <location>
        <begin position="20"/>
        <end position="40"/>
    </location>
</feature>
<feature type="transmembrane region" description="Helical" evidence="2">
    <location>
        <begin position="711"/>
        <end position="732"/>
    </location>
</feature>
<feature type="transmembrane region" description="Helical" evidence="2">
    <location>
        <begin position="114"/>
        <end position="135"/>
    </location>
</feature>
<feature type="transmembrane region" description="Helical" evidence="2">
    <location>
        <begin position="400"/>
        <end position="422"/>
    </location>
</feature>
<accession>A0ABX1H0F1</accession>
<feature type="region of interest" description="Disordered" evidence="1">
    <location>
        <begin position="463"/>
        <end position="586"/>
    </location>
</feature>
<gene>
    <name evidence="4" type="ORF">HFV08_11320</name>
</gene>
<keyword evidence="2" id="KW-0812">Transmembrane</keyword>
<keyword evidence="5" id="KW-1185">Reference proteome</keyword>
<sequence length="739" mass="76303">MTPTTPPPPSQTIPAPPSQTIPVPTGSRRSSSGPHRPTPGAHRTTPGPHRPTLGPHRSTPGPHQSTPGPPRTPADSPRRGTGSYRTATVPYRTTTDTCWQATGTYRTVNARRRILSALVGVLLASAAVLAGAPAAGAHPLGNFTVNHYTGITLHPGRVDALVVVDRAEIAAAQERPRIDRDHDGSVDAGEAHRYAAAQCARLADQLRVVVRGNPLSEWRRPRSALSHHPGQAGLETSRLSCALTAAADLRSPAGVTLRTGYDTARIGWHEVTARGEGVTVTTSNVPSSSATDELRRYPQDPLASPLDQRSATLRTEPGGSGTAASAVRSALPGSGPVGTALGKVTGAFDSLVGRHELTVPIGLLALLLAVVLGASHAAMPGHGKTLMAAYLAGRRGTPRDAVTVGVTVTLTHTAGVLVLGLALPLSTGLAGEAVLTWLGLASGLLVTAIGLWLLHSALRGREAGHHHHHHGPGGHHHGPGGHHHGPGGHHHGPRGHHHGPGGHHHGSDGHPHHHGPPAHGPDDHDHLGHAHDHDHDHLGHDHHLAGDHPHEDGTPANGTHEHAPTTPDRLLTIPATAPPHPAPGDTAVLTAERAAPLEGHAAPLEERAAPLEERAAPPRTPTAKAPRASSRRGLIGLGVAGGLVPSPSALVVLLGAVALGRTAFGILLVLAYGLGMAGTLTLAGLLLVRLRDRLDARTRLAAARLAPLRRLARLGPVLTSCLVLVVGAGLTLRACAGPW</sequence>
<feature type="transmembrane region" description="Helical" evidence="2">
    <location>
        <begin position="634"/>
        <end position="658"/>
    </location>
</feature>
<name>A0ABX1H0F1_9ACTN</name>
<feature type="transmembrane region" description="Helical" evidence="2">
    <location>
        <begin position="434"/>
        <end position="454"/>
    </location>
</feature>
<feature type="compositionally biased region" description="Basic and acidic residues" evidence="1">
    <location>
        <begin position="603"/>
        <end position="616"/>
    </location>
</feature>
<feature type="region of interest" description="Disordered" evidence="1">
    <location>
        <begin position="600"/>
        <end position="629"/>
    </location>
</feature>
<evidence type="ECO:0000256" key="2">
    <source>
        <dbReference type="SAM" id="Phobius"/>
    </source>
</evidence>
<proteinExistence type="predicted"/>
<evidence type="ECO:0000259" key="3">
    <source>
        <dbReference type="Pfam" id="PF13386"/>
    </source>
</evidence>
<evidence type="ECO:0000313" key="5">
    <source>
        <dbReference type="Proteomes" id="UP000772196"/>
    </source>
</evidence>
<feature type="transmembrane region" description="Helical" evidence="2">
    <location>
        <begin position="357"/>
        <end position="379"/>
    </location>
</feature>
<dbReference type="Pfam" id="PF13386">
    <property type="entry name" value="DsbD_2"/>
    <property type="match status" value="1"/>
</dbReference>
<feature type="region of interest" description="Disordered" evidence="1">
    <location>
        <begin position="278"/>
        <end position="329"/>
    </location>
</feature>
<protein>
    <submittedName>
        <fullName evidence="4">Nickel transporter</fullName>
    </submittedName>
</protein>
<feature type="compositionally biased region" description="Basic and acidic residues" evidence="1">
    <location>
        <begin position="520"/>
        <end position="563"/>
    </location>
</feature>
<feature type="compositionally biased region" description="Low complexity" evidence="1">
    <location>
        <begin position="278"/>
        <end position="291"/>
    </location>
</feature>
<keyword evidence="2" id="KW-0472">Membrane</keyword>
<keyword evidence="2" id="KW-1133">Transmembrane helix</keyword>
<feature type="compositionally biased region" description="Pro residues" evidence="1">
    <location>
        <begin position="1"/>
        <end position="19"/>
    </location>
</feature>
<dbReference type="PANTHER" id="PTHR40659:SF1">
    <property type="entry name" value="NICKEL_COBALT EFFLUX SYSTEM RCNA"/>
    <property type="match status" value="1"/>
</dbReference>
<dbReference type="InterPro" id="IPR039447">
    <property type="entry name" value="UreH-like_TM_dom"/>
</dbReference>
<dbReference type="PANTHER" id="PTHR40659">
    <property type="entry name" value="NICKEL/COBALT EFFLUX SYSTEM RCNA"/>
    <property type="match status" value="1"/>
</dbReference>